<keyword evidence="4" id="KW-0472">Membrane</keyword>
<dbReference type="SMART" id="SM00175">
    <property type="entry name" value="RAB"/>
    <property type="match status" value="1"/>
</dbReference>
<dbReference type="GO" id="GO:0008333">
    <property type="term" value="P:endosome to lysosome transport"/>
    <property type="evidence" value="ECO:0007669"/>
    <property type="project" value="TreeGrafter"/>
</dbReference>
<proteinExistence type="inferred from homology"/>
<comment type="similarity">
    <text evidence="1">Belongs to the small GTPase superfamily. Rab family.</text>
</comment>
<evidence type="ECO:0000256" key="2">
    <source>
        <dbReference type="ARBA" id="ARBA00022741"/>
    </source>
</evidence>
<dbReference type="GO" id="GO:0005770">
    <property type="term" value="C:late endosome"/>
    <property type="evidence" value="ECO:0007669"/>
    <property type="project" value="TreeGrafter"/>
</dbReference>
<gene>
    <name evidence="5" type="ORF">Mgra_00007245</name>
</gene>
<dbReference type="SUPFAM" id="SSF52540">
    <property type="entry name" value="P-loop containing nucleoside triphosphate hydrolases"/>
    <property type="match status" value="1"/>
</dbReference>
<reference evidence="5" key="1">
    <citation type="journal article" date="2020" name="Ecol. Evol.">
        <title>Genome structure and content of the rice root-knot nematode (Meloidogyne graminicola).</title>
        <authorList>
            <person name="Phan N.T."/>
            <person name="Danchin E.G.J."/>
            <person name="Klopp C."/>
            <person name="Perfus-Barbeoch L."/>
            <person name="Kozlowski D.K."/>
            <person name="Koutsovoulos G.D."/>
            <person name="Lopez-Roques C."/>
            <person name="Bouchez O."/>
            <person name="Zahm M."/>
            <person name="Besnard G."/>
            <person name="Bellafiore S."/>
        </authorList>
    </citation>
    <scope>NUCLEOTIDE SEQUENCE</scope>
    <source>
        <strain evidence="5">VN-18</strain>
    </source>
</reference>
<dbReference type="Pfam" id="PF00071">
    <property type="entry name" value="Ras"/>
    <property type="match status" value="1"/>
</dbReference>
<evidence type="ECO:0000313" key="5">
    <source>
        <dbReference type="EMBL" id="KAF7633362.1"/>
    </source>
</evidence>
<comment type="caution">
    <text evidence="5">The sequence shown here is derived from an EMBL/GenBank/DDBJ whole genome shotgun (WGS) entry which is preliminary data.</text>
</comment>
<dbReference type="GO" id="GO:0005764">
    <property type="term" value="C:lysosome"/>
    <property type="evidence" value="ECO:0007669"/>
    <property type="project" value="TreeGrafter"/>
</dbReference>
<keyword evidence="3" id="KW-0342">GTP-binding</keyword>
<dbReference type="GO" id="GO:0005525">
    <property type="term" value="F:GTP binding"/>
    <property type="evidence" value="ECO:0007669"/>
    <property type="project" value="UniProtKB-KW"/>
</dbReference>
<organism evidence="5 6">
    <name type="scientific">Meloidogyne graminicola</name>
    <dbReference type="NCBI Taxonomy" id="189291"/>
    <lineage>
        <taxon>Eukaryota</taxon>
        <taxon>Metazoa</taxon>
        <taxon>Ecdysozoa</taxon>
        <taxon>Nematoda</taxon>
        <taxon>Chromadorea</taxon>
        <taxon>Rhabditida</taxon>
        <taxon>Tylenchina</taxon>
        <taxon>Tylenchomorpha</taxon>
        <taxon>Tylenchoidea</taxon>
        <taxon>Meloidogynidae</taxon>
        <taxon>Meloidogyninae</taxon>
        <taxon>Meloidogyne</taxon>
    </lineage>
</organism>
<dbReference type="SMART" id="SM00173">
    <property type="entry name" value="RAS"/>
    <property type="match status" value="1"/>
</dbReference>
<keyword evidence="4" id="KW-0812">Transmembrane</keyword>
<dbReference type="InterPro" id="IPR005225">
    <property type="entry name" value="Small_GTP-bd"/>
</dbReference>
<protein>
    <submittedName>
        <fullName evidence="5">CULT domain-containing protein</fullName>
    </submittedName>
</protein>
<sequence>MASIQSFTSSNHQRECLYKILVIGDMGTGKTSLIQRYIHDSFPTLYKPTIGVDFATKLIKYEDTLIRLQFWDISGQERFANMTRVYYRDSHGAFIALRWKKDLDSKLLLDNGQPIPAILLANKSDLENNLTTQQLMGQVKKGRFVAGFKISVKSGDGVDTALQSLLMNIVSNERHSLYLIPMFILFYFKFIIIYFFNLGCTTFADLLCRTCGHSVTTASALINVKSPAAEDSWNMTILGVNTFVQVFKNSVPEKRGPHKRKRYTEGWVEFKNKRCAKEVAQMLNGQLVGGRKRSAAYDSVWTMKYLH</sequence>
<dbReference type="GO" id="GO:0090385">
    <property type="term" value="P:phagosome-lysosome fusion"/>
    <property type="evidence" value="ECO:0007669"/>
    <property type="project" value="TreeGrafter"/>
</dbReference>
<keyword evidence="4" id="KW-1133">Transmembrane helix</keyword>
<dbReference type="SMART" id="SM00174">
    <property type="entry name" value="RHO"/>
    <property type="match status" value="1"/>
</dbReference>
<dbReference type="EMBL" id="JABEBT010000078">
    <property type="protein sequence ID" value="KAF7633362.1"/>
    <property type="molecule type" value="Genomic_DNA"/>
</dbReference>
<evidence type="ECO:0000313" key="6">
    <source>
        <dbReference type="Proteomes" id="UP000605970"/>
    </source>
</evidence>
<accession>A0A8S9ZJL9</accession>
<evidence type="ECO:0000256" key="1">
    <source>
        <dbReference type="ARBA" id="ARBA00006270"/>
    </source>
</evidence>
<dbReference type="PRINTS" id="PR00449">
    <property type="entry name" value="RASTRNSFRMNG"/>
</dbReference>
<feature type="transmembrane region" description="Helical" evidence="4">
    <location>
        <begin position="177"/>
        <end position="196"/>
    </location>
</feature>
<dbReference type="Proteomes" id="UP000605970">
    <property type="component" value="Unassembled WGS sequence"/>
</dbReference>
<dbReference type="GO" id="GO:0003924">
    <property type="term" value="F:GTPase activity"/>
    <property type="evidence" value="ECO:0007669"/>
    <property type="project" value="InterPro"/>
</dbReference>
<dbReference type="PANTHER" id="PTHR47981:SF39">
    <property type="entry name" value="RAS-RELATED PROTEIN RAB"/>
    <property type="match status" value="1"/>
</dbReference>
<dbReference type="GO" id="GO:0045335">
    <property type="term" value="C:phagocytic vesicle"/>
    <property type="evidence" value="ECO:0007669"/>
    <property type="project" value="TreeGrafter"/>
</dbReference>
<dbReference type="AlphaFoldDB" id="A0A8S9ZJL9"/>
<dbReference type="FunFam" id="3.40.50.300:FF:001447">
    <property type="entry name" value="Ras-related protein Rab-1B"/>
    <property type="match status" value="1"/>
</dbReference>
<dbReference type="InterPro" id="IPR001806">
    <property type="entry name" value="Small_GTPase"/>
</dbReference>
<dbReference type="InterPro" id="IPR027417">
    <property type="entry name" value="P-loop_NTPase"/>
</dbReference>
<dbReference type="Gene3D" id="3.40.50.300">
    <property type="entry name" value="P-loop containing nucleotide triphosphate hydrolases"/>
    <property type="match status" value="1"/>
</dbReference>
<keyword evidence="6" id="KW-1185">Reference proteome</keyword>
<evidence type="ECO:0000256" key="4">
    <source>
        <dbReference type="SAM" id="Phobius"/>
    </source>
</evidence>
<dbReference type="PROSITE" id="PS51419">
    <property type="entry name" value="RAB"/>
    <property type="match status" value="1"/>
</dbReference>
<dbReference type="OrthoDB" id="1436450at2759"/>
<keyword evidence="2" id="KW-0547">Nucleotide-binding</keyword>
<dbReference type="PANTHER" id="PTHR47981">
    <property type="entry name" value="RAB FAMILY"/>
    <property type="match status" value="1"/>
</dbReference>
<evidence type="ECO:0000256" key="3">
    <source>
        <dbReference type="ARBA" id="ARBA00023134"/>
    </source>
</evidence>
<dbReference type="NCBIfam" id="TIGR00231">
    <property type="entry name" value="small_GTP"/>
    <property type="match status" value="1"/>
</dbReference>
<feature type="non-terminal residue" evidence="5">
    <location>
        <position position="307"/>
    </location>
</feature>
<name>A0A8S9ZJL9_9BILA</name>